<keyword evidence="1" id="KW-0472">Membrane</keyword>
<dbReference type="AlphaFoldDB" id="A0A6I4RDP4"/>
<dbReference type="Proteomes" id="UP000435060">
    <property type="component" value="Unassembled WGS sequence"/>
</dbReference>
<reference evidence="3 5" key="1">
    <citation type="submission" date="2019-10" db="EMBL/GenBank/DDBJ databases">
        <title>Streptococcis sp, isolated from the respiratory tract of Marmot.</title>
        <authorList>
            <person name="Zhang G."/>
        </authorList>
    </citation>
    <scope>NUCLEOTIDE SEQUENCE [LARGE SCALE GENOMIC DNA]</scope>
    <source>
        <strain evidence="3">Zg-70</strain>
        <strain evidence="5">zg-70</strain>
    </source>
</reference>
<dbReference type="RefSeq" id="WP_154607754.1">
    <property type="nucleotide sequence ID" value="NZ_CP072115.1"/>
</dbReference>
<keyword evidence="1" id="KW-1133">Transmembrane helix</keyword>
<reference evidence="2 4" key="2">
    <citation type="submission" date="2019-11" db="EMBL/GenBank/DDBJ databases">
        <title>Streptococcis sp. isolated from the respiratory tract of Marmot.</title>
        <authorList>
            <person name="Zhang G."/>
        </authorList>
    </citation>
    <scope>NUCLEOTIDE SEQUENCE [LARGE SCALE GENOMIC DNA]</scope>
    <source>
        <strain evidence="4">zg-86</strain>
        <strain evidence="2">Zg-86</strain>
    </source>
</reference>
<proteinExistence type="predicted"/>
<evidence type="ECO:0000313" key="3">
    <source>
        <dbReference type="EMBL" id="MWV55714.1"/>
    </source>
</evidence>
<feature type="transmembrane region" description="Helical" evidence="1">
    <location>
        <begin position="113"/>
        <end position="132"/>
    </location>
</feature>
<name>A0A6I4RDP4_9STRE</name>
<feature type="transmembrane region" description="Helical" evidence="1">
    <location>
        <begin position="144"/>
        <end position="167"/>
    </location>
</feature>
<dbReference type="EMBL" id="WLCG01000002">
    <property type="protein sequence ID" value="MTB63733.1"/>
    <property type="molecule type" value="Genomic_DNA"/>
</dbReference>
<sequence length="177" mass="21798">MKKEWKLFFITDFEKEEEYLTDMHRKGWKLKEVRFPCLFIFEKCQPEEVAYCLDFKPRLGEDQDAYYQMYEDYGWENLGTCNNFVYFRKPMTAVEEATIYSDRQSKLDMIGQIFKWRFLAVVLIGLTVFWRVFYPRDENTWSLWMWRVLSLAYLFVFFYCGIGFYKLQKRYAERGLK</sequence>
<protein>
    <submittedName>
        <fullName evidence="3">DUF2812 domain-containing protein</fullName>
    </submittedName>
</protein>
<evidence type="ECO:0000313" key="2">
    <source>
        <dbReference type="EMBL" id="MTB63733.1"/>
    </source>
</evidence>
<dbReference type="EMBL" id="WUBJ01000002">
    <property type="protein sequence ID" value="MWV55714.1"/>
    <property type="molecule type" value="Genomic_DNA"/>
</dbReference>
<keyword evidence="1" id="KW-0812">Transmembrane</keyword>
<evidence type="ECO:0000256" key="1">
    <source>
        <dbReference type="SAM" id="Phobius"/>
    </source>
</evidence>
<comment type="caution">
    <text evidence="3">The sequence shown here is derived from an EMBL/GenBank/DDBJ whole genome shotgun (WGS) entry which is preliminary data.</text>
</comment>
<organism evidence="3 5">
    <name type="scientific">Streptococcus zhangguiae</name>
    <dbReference type="NCBI Taxonomy" id="2664091"/>
    <lineage>
        <taxon>Bacteria</taxon>
        <taxon>Bacillati</taxon>
        <taxon>Bacillota</taxon>
        <taxon>Bacilli</taxon>
        <taxon>Lactobacillales</taxon>
        <taxon>Streptococcaceae</taxon>
        <taxon>Streptococcus</taxon>
    </lineage>
</organism>
<dbReference type="Proteomes" id="UP000435423">
    <property type="component" value="Unassembled WGS sequence"/>
</dbReference>
<dbReference type="Pfam" id="PF11193">
    <property type="entry name" value="DUF2812"/>
    <property type="match status" value="1"/>
</dbReference>
<accession>A0A6I4RDP4</accession>
<gene>
    <name evidence="2" type="ORF">GGG87_01740</name>
    <name evidence="3" type="ORF">GGH11_01740</name>
</gene>
<dbReference type="InterPro" id="IPR021359">
    <property type="entry name" value="DUF2812"/>
</dbReference>
<evidence type="ECO:0000313" key="4">
    <source>
        <dbReference type="Proteomes" id="UP000435060"/>
    </source>
</evidence>
<evidence type="ECO:0000313" key="5">
    <source>
        <dbReference type="Proteomes" id="UP000435423"/>
    </source>
</evidence>
<keyword evidence="4" id="KW-1185">Reference proteome</keyword>